<name>A0A1H8TSQ3_9FIRM</name>
<dbReference type="Proteomes" id="UP000198847">
    <property type="component" value="Unassembled WGS sequence"/>
</dbReference>
<evidence type="ECO:0000313" key="3">
    <source>
        <dbReference type="Proteomes" id="UP000198847"/>
    </source>
</evidence>
<organism evidence="2 3">
    <name type="scientific">Propionispora vibrioides</name>
    <dbReference type="NCBI Taxonomy" id="112903"/>
    <lineage>
        <taxon>Bacteria</taxon>
        <taxon>Bacillati</taxon>
        <taxon>Bacillota</taxon>
        <taxon>Negativicutes</taxon>
        <taxon>Selenomonadales</taxon>
        <taxon>Sporomusaceae</taxon>
        <taxon>Propionispora</taxon>
    </lineage>
</organism>
<dbReference type="AlphaFoldDB" id="A0A1H8TSQ3"/>
<accession>A0A1H8TSQ3</accession>
<sequence length="41" mass="5017">MEKYLYPWQSHVMLDYPWLMPLFLFALAVIFSVVVWIRGKK</sequence>
<feature type="transmembrane region" description="Helical" evidence="1">
    <location>
        <begin position="16"/>
        <end position="37"/>
    </location>
</feature>
<keyword evidence="1" id="KW-0812">Transmembrane</keyword>
<proteinExistence type="predicted"/>
<evidence type="ECO:0000313" key="2">
    <source>
        <dbReference type="EMBL" id="SEO93563.1"/>
    </source>
</evidence>
<dbReference type="RefSeq" id="WP_281246119.1">
    <property type="nucleotide sequence ID" value="NZ_FODY01000007.1"/>
</dbReference>
<reference evidence="2 3" key="1">
    <citation type="submission" date="2016-10" db="EMBL/GenBank/DDBJ databases">
        <authorList>
            <person name="de Groot N.N."/>
        </authorList>
    </citation>
    <scope>NUCLEOTIDE SEQUENCE [LARGE SCALE GENOMIC DNA]</scope>
    <source>
        <strain evidence="2 3">DSM 13305</strain>
    </source>
</reference>
<keyword evidence="1" id="KW-0472">Membrane</keyword>
<keyword evidence="1" id="KW-1133">Transmembrane helix</keyword>
<dbReference type="STRING" id="112903.SAMN04490178_10777"/>
<evidence type="ECO:0000256" key="1">
    <source>
        <dbReference type="SAM" id="Phobius"/>
    </source>
</evidence>
<dbReference type="EMBL" id="FODY01000007">
    <property type="protein sequence ID" value="SEO93563.1"/>
    <property type="molecule type" value="Genomic_DNA"/>
</dbReference>
<keyword evidence="3" id="KW-1185">Reference proteome</keyword>
<gene>
    <name evidence="2" type="ORF">SAMN04490178_10777</name>
</gene>
<protein>
    <submittedName>
        <fullName evidence="2">Uncharacterized protein</fullName>
    </submittedName>
</protein>